<dbReference type="AlphaFoldDB" id="A0A6J4TNI0"/>
<dbReference type="Pfam" id="PF06532">
    <property type="entry name" value="NrsF"/>
    <property type="match status" value="1"/>
</dbReference>
<dbReference type="InterPro" id="IPR009495">
    <property type="entry name" value="NrsF"/>
</dbReference>
<name>A0A6J4TNI0_9SPHN</name>
<accession>A0A6J4TNI0</accession>
<proteinExistence type="predicted"/>
<feature type="transmembrane region" description="Helical" evidence="1">
    <location>
        <begin position="69"/>
        <end position="88"/>
    </location>
</feature>
<evidence type="ECO:0008006" key="3">
    <source>
        <dbReference type="Google" id="ProtNLM"/>
    </source>
</evidence>
<sequence>MTDTRTDALIDALSADVRPVRPMPSPFRRALTTLAAIAPLAAGAVYLLSDPRRLMAIHAGREGMFALEMAAMFATGVLSVIAAFFVSVPGRSRLWLAAPVPFFIGWLLLSGAGCYDDFVRGGSSRGEIGQSMDCLFFIVGVSAVLAPPLLWRLSRAAPIDPVPVALLGGLGLAASAAFLLQFFHPFAVTIIDLAVHVVAVLVVVGIIGLLNRRALAAA</sequence>
<evidence type="ECO:0000256" key="1">
    <source>
        <dbReference type="SAM" id="Phobius"/>
    </source>
</evidence>
<feature type="transmembrane region" description="Helical" evidence="1">
    <location>
        <begin position="190"/>
        <end position="210"/>
    </location>
</feature>
<reference evidence="2" key="1">
    <citation type="submission" date="2020-02" db="EMBL/GenBank/DDBJ databases">
        <authorList>
            <person name="Meier V. D."/>
        </authorList>
    </citation>
    <scope>NUCLEOTIDE SEQUENCE</scope>
    <source>
        <strain evidence="2">AVDCRST_MAG91</strain>
    </source>
</reference>
<feature type="transmembrane region" description="Helical" evidence="1">
    <location>
        <begin position="163"/>
        <end position="183"/>
    </location>
</feature>
<feature type="transmembrane region" description="Helical" evidence="1">
    <location>
        <begin position="30"/>
        <end position="48"/>
    </location>
</feature>
<keyword evidence="1" id="KW-1133">Transmembrane helix</keyword>
<dbReference type="EMBL" id="CADCVX010000478">
    <property type="protein sequence ID" value="CAA9527813.1"/>
    <property type="molecule type" value="Genomic_DNA"/>
</dbReference>
<protein>
    <recommendedName>
        <fullName evidence="3">DUF1109 domain-containing protein</fullName>
    </recommendedName>
</protein>
<keyword evidence="1" id="KW-0812">Transmembrane</keyword>
<gene>
    <name evidence="2" type="ORF">AVDCRST_MAG91-2692</name>
</gene>
<organism evidence="2">
    <name type="scientific">uncultured Sphingomonadaceae bacterium</name>
    <dbReference type="NCBI Taxonomy" id="169976"/>
    <lineage>
        <taxon>Bacteria</taxon>
        <taxon>Pseudomonadati</taxon>
        <taxon>Pseudomonadota</taxon>
        <taxon>Alphaproteobacteria</taxon>
        <taxon>Sphingomonadales</taxon>
        <taxon>Sphingomonadaceae</taxon>
        <taxon>environmental samples</taxon>
    </lineage>
</organism>
<keyword evidence="1" id="KW-0472">Membrane</keyword>
<feature type="transmembrane region" description="Helical" evidence="1">
    <location>
        <begin position="134"/>
        <end position="151"/>
    </location>
</feature>
<evidence type="ECO:0000313" key="2">
    <source>
        <dbReference type="EMBL" id="CAA9527813.1"/>
    </source>
</evidence>
<feature type="transmembrane region" description="Helical" evidence="1">
    <location>
        <begin position="94"/>
        <end position="114"/>
    </location>
</feature>